<evidence type="ECO:0000313" key="3">
    <source>
        <dbReference type="Proteomes" id="UP000248916"/>
    </source>
</evidence>
<feature type="chain" id="PRO_5015921214" description="Lipoprotein" evidence="1">
    <location>
        <begin position="24"/>
        <end position="60"/>
    </location>
</feature>
<evidence type="ECO:0000256" key="1">
    <source>
        <dbReference type="SAM" id="SignalP"/>
    </source>
</evidence>
<name>A0A2W7N4N4_9RHOB</name>
<protein>
    <recommendedName>
        <fullName evidence="4">Lipoprotein</fullName>
    </recommendedName>
</protein>
<accession>A0A2W7N4N4</accession>
<dbReference type="EMBL" id="QKZL01000011">
    <property type="protein sequence ID" value="PZX15018.1"/>
    <property type="molecule type" value="Genomic_DNA"/>
</dbReference>
<dbReference type="AlphaFoldDB" id="A0A2W7N4N4"/>
<evidence type="ECO:0000313" key="2">
    <source>
        <dbReference type="EMBL" id="PZX15018.1"/>
    </source>
</evidence>
<keyword evidence="1" id="KW-0732">Signal</keyword>
<organism evidence="2 3">
    <name type="scientific">Palleronia aestuarii</name>
    <dbReference type="NCBI Taxonomy" id="568105"/>
    <lineage>
        <taxon>Bacteria</taxon>
        <taxon>Pseudomonadati</taxon>
        <taxon>Pseudomonadota</taxon>
        <taxon>Alphaproteobacteria</taxon>
        <taxon>Rhodobacterales</taxon>
        <taxon>Roseobacteraceae</taxon>
        <taxon>Palleronia</taxon>
    </lineage>
</organism>
<dbReference type="RefSeq" id="WP_111537737.1">
    <property type="nucleotide sequence ID" value="NZ_QKZL01000011.1"/>
</dbReference>
<proteinExistence type="predicted"/>
<feature type="signal peptide" evidence="1">
    <location>
        <begin position="1"/>
        <end position="23"/>
    </location>
</feature>
<gene>
    <name evidence="2" type="ORF">LX81_02606</name>
</gene>
<comment type="caution">
    <text evidence="2">The sequence shown here is derived from an EMBL/GenBank/DDBJ whole genome shotgun (WGS) entry which is preliminary data.</text>
</comment>
<reference evidence="2 3" key="1">
    <citation type="submission" date="2018-06" db="EMBL/GenBank/DDBJ databases">
        <title>Genomic Encyclopedia of Archaeal and Bacterial Type Strains, Phase II (KMG-II): from individual species to whole genera.</title>
        <authorList>
            <person name="Goeker M."/>
        </authorList>
    </citation>
    <scope>NUCLEOTIDE SEQUENCE [LARGE SCALE GENOMIC DNA]</scope>
    <source>
        <strain evidence="2 3">DSM 22009</strain>
    </source>
</reference>
<dbReference type="Proteomes" id="UP000248916">
    <property type="component" value="Unassembled WGS sequence"/>
</dbReference>
<sequence length="60" mass="6411">MRQMRNAMLMLAAALGISGCAGMMPDDDCTQLEHSLGYSGEDCGSNSTADLSSEYIGRYN</sequence>
<keyword evidence="3" id="KW-1185">Reference proteome</keyword>
<dbReference type="PROSITE" id="PS51257">
    <property type="entry name" value="PROKAR_LIPOPROTEIN"/>
    <property type="match status" value="1"/>
</dbReference>
<evidence type="ECO:0008006" key="4">
    <source>
        <dbReference type="Google" id="ProtNLM"/>
    </source>
</evidence>